<comment type="caution">
    <text evidence="2">The sequence shown here is derived from an EMBL/GenBank/DDBJ whole genome shotgun (WGS) entry which is preliminary data.</text>
</comment>
<evidence type="ECO:0000259" key="1">
    <source>
        <dbReference type="PROSITE" id="PS51819"/>
    </source>
</evidence>
<dbReference type="InterPro" id="IPR004360">
    <property type="entry name" value="Glyas_Fos-R_dOase_dom"/>
</dbReference>
<evidence type="ECO:0000313" key="3">
    <source>
        <dbReference type="Proteomes" id="UP001603978"/>
    </source>
</evidence>
<dbReference type="InterPro" id="IPR029068">
    <property type="entry name" value="Glyas_Bleomycin-R_OHBP_Dase"/>
</dbReference>
<accession>A0ABW7A5W3</accession>
<keyword evidence="3" id="KW-1185">Reference proteome</keyword>
<proteinExistence type="predicted"/>
<dbReference type="Proteomes" id="UP001603978">
    <property type="component" value="Unassembled WGS sequence"/>
</dbReference>
<dbReference type="PANTHER" id="PTHR36503:SF2">
    <property type="entry name" value="BLR2408 PROTEIN"/>
    <property type="match status" value="1"/>
</dbReference>
<organism evidence="2 3">
    <name type="scientific">Nonomuraea marmarensis</name>
    <dbReference type="NCBI Taxonomy" id="3351344"/>
    <lineage>
        <taxon>Bacteria</taxon>
        <taxon>Bacillati</taxon>
        <taxon>Actinomycetota</taxon>
        <taxon>Actinomycetes</taxon>
        <taxon>Streptosporangiales</taxon>
        <taxon>Streptosporangiaceae</taxon>
        <taxon>Nonomuraea</taxon>
    </lineage>
</organism>
<dbReference type="EMBL" id="JBICRM010000001">
    <property type="protein sequence ID" value="MFG1701670.1"/>
    <property type="molecule type" value="Genomic_DNA"/>
</dbReference>
<dbReference type="PROSITE" id="PS51819">
    <property type="entry name" value="VOC"/>
    <property type="match status" value="1"/>
</dbReference>
<sequence>MQLFVNLPVKDLDRSKKFFTDLGFDLFGMAEDMASVIISEQTQVMLLTEPTFASYITKEIADAGKATEAVLVLGLENPAQVDELVDKALAAGATPAGVQQEDGFRYQRGFADLDGHHWEALCLVQPAG</sequence>
<dbReference type="Gene3D" id="3.10.180.10">
    <property type="entry name" value="2,3-Dihydroxybiphenyl 1,2-Dioxygenase, domain 1"/>
    <property type="match status" value="1"/>
</dbReference>
<dbReference type="Pfam" id="PF00903">
    <property type="entry name" value="Glyoxalase"/>
    <property type="match status" value="1"/>
</dbReference>
<reference evidence="2 3" key="1">
    <citation type="submission" date="2024-10" db="EMBL/GenBank/DDBJ databases">
        <authorList>
            <person name="Topkara A.R."/>
            <person name="Saygin H."/>
        </authorList>
    </citation>
    <scope>NUCLEOTIDE SEQUENCE [LARGE SCALE GENOMIC DNA]</scope>
    <source>
        <strain evidence="2 3">M3C6</strain>
    </source>
</reference>
<evidence type="ECO:0000313" key="2">
    <source>
        <dbReference type="EMBL" id="MFG1701670.1"/>
    </source>
</evidence>
<gene>
    <name evidence="2" type="ORF">ACFLIM_00630</name>
</gene>
<feature type="domain" description="VOC" evidence="1">
    <location>
        <begin position="1"/>
        <end position="123"/>
    </location>
</feature>
<protein>
    <submittedName>
        <fullName evidence="2">VOC family protein</fullName>
    </submittedName>
</protein>
<dbReference type="RefSeq" id="WP_393160684.1">
    <property type="nucleotide sequence ID" value="NZ_JBICRM010000001.1"/>
</dbReference>
<dbReference type="SUPFAM" id="SSF54593">
    <property type="entry name" value="Glyoxalase/Bleomycin resistance protein/Dihydroxybiphenyl dioxygenase"/>
    <property type="match status" value="1"/>
</dbReference>
<dbReference type="PANTHER" id="PTHR36503">
    <property type="entry name" value="BLR2520 PROTEIN"/>
    <property type="match status" value="1"/>
</dbReference>
<dbReference type="InterPro" id="IPR037523">
    <property type="entry name" value="VOC_core"/>
</dbReference>
<name>A0ABW7A5W3_9ACTN</name>